<reference evidence="2" key="1">
    <citation type="journal article" date="2015" name="Nature">
        <title>Complex archaea that bridge the gap between prokaryotes and eukaryotes.</title>
        <authorList>
            <person name="Spang A."/>
            <person name="Saw J.H."/>
            <person name="Jorgensen S.L."/>
            <person name="Zaremba-Niedzwiedzka K."/>
            <person name="Martijn J."/>
            <person name="Lind A.E."/>
            <person name="van Eijk R."/>
            <person name="Schleper C."/>
            <person name="Guy L."/>
            <person name="Ettema T.J."/>
        </authorList>
    </citation>
    <scope>NUCLEOTIDE SEQUENCE</scope>
</reference>
<proteinExistence type="predicted"/>
<dbReference type="Pfam" id="PF05876">
    <property type="entry name" value="GpA_ATPase"/>
    <property type="match status" value="1"/>
</dbReference>
<sequence>MMNKSQEESMMMNDPLVWAYIKRINLRDGIVFTLKDMEYLFDIIACDKKIVNCKKGSQMCLTTAFFIDSIHACKFRRYDQNIMYMMPTVTAVERLSKVSFDPIFQYNPWIMGKGDTNTTMCREINGRSIVMVGAQPKKVGGSGTKDTDNLRSIPCDDIKRDEIDLMDSDMVYMSTQRLLRSEIKRESNFGSPTYPGYGIDKLYEESDQRKWQIKCKSCGKYTCLADTFPDSIIQDDKRWFRSCIHCHKEIYVMDGHWVAEYPDRREAGFWVSGLLSPLANLDDYMYDFNKIEGTEMSEFMRSRLGIATTEAENQLDEVTVLSRCTTDANQMVSTGETAMGVDIGKKIHVVIGVRIDREAYDIIHVSRLNDLNELHDLALKMNVHNAIIDSGPHDFGVLEFQKSEPYTIYLCQYSEQMPGKPKYNSKEGIVKVNRNEWCDKVHTTFARNRVKIPRPSVEINEFTREMTRTAKTIIENPDTGVVKPRWIKLGADHYYHAVLYFLLAAARTSPRQRYEDKISRPTHQVNSWR</sequence>
<name>A0A0F9QSS9_9ZZZZ</name>
<dbReference type="EMBL" id="LAZR01004476">
    <property type="protein sequence ID" value="KKN08263.1"/>
    <property type="molecule type" value="Genomic_DNA"/>
</dbReference>
<dbReference type="GO" id="GO:0016887">
    <property type="term" value="F:ATP hydrolysis activity"/>
    <property type="evidence" value="ECO:0007669"/>
    <property type="project" value="InterPro"/>
</dbReference>
<protein>
    <recommendedName>
        <fullName evidence="1">Phage terminase large subunit GpA ATPase domain-containing protein</fullName>
    </recommendedName>
</protein>
<accession>A0A0F9QSS9</accession>
<organism evidence="2">
    <name type="scientific">marine sediment metagenome</name>
    <dbReference type="NCBI Taxonomy" id="412755"/>
    <lineage>
        <taxon>unclassified sequences</taxon>
        <taxon>metagenomes</taxon>
        <taxon>ecological metagenomes</taxon>
    </lineage>
</organism>
<evidence type="ECO:0000313" key="2">
    <source>
        <dbReference type="EMBL" id="KKN08263.1"/>
    </source>
</evidence>
<dbReference type="InterPro" id="IPR046453">
    <property type="entry name" value="GpA_ATPase"/>
</dbReference>
<gene>
    <name evidence="2" type="ORF">LCGC14_1058490</name>
</gene>
<evidence type="ECO:0000259" key="1">
    <source>
        <dbReference type="Pfam" id="PF05876"/>
    </source>
</evidence>
<dbReference type="AlphaFoldDB" id="A0A0F9QSS9"/>
<feature type="domain" description="Phage terminase large subunit GpA ATPase" evidence="1">
    <location>
        <begin position="51"/>
        <end position="250"/>
    </location>
</feature>
<comment type="caution">
    <text evidence="2">The sequence shown here is derived from an EMBL/GenBank/DDBJ whole genome shotgun (WGS) entry which is preliminary data.</text>
</comment>